<organism evidence="2">
    <name type="scientific">Tanacetum cinerariifolium</name>
    <name type="common">Dalmatian daisy</name>
    <name type="synonym">Chrysanthemum cinerariifolium</name>
    <dbReference type="NCBI Taxonomy" id="118510"/>
    <lineage>
        <taxon>Eukaryota</taxon>
        <taxon>Viridiplantae</taxon>
        <taxon>Streptophyta</taxon>
        <taxon>Embryophyta</taxon>
        <taxon>Tracheophyta</taxon>
        <taxon>Spermatophyta</taxon>
        <taxon>Magnoliopsida</taxon>
        <taxon>eudicotyledons</taxon>
        <taxon>Gunneridae</taxon>
        <taxon>Pentapetalae</taxon>
        <taxon>asterids</taxon>
        <taxon>campanulids</taxon>
        <taxon>Asterales</taxon>
        <taxon>Asteraceae</taxon>
        <taxon>Asteroideae</taxon>
        <taxon>Anthemideae</taxon>
        <taxon>Anthemidinae</taxon>
        <taxon>Tanacetum</taxon>
    </lineage>
</organism>
<dbReference type="Pfam" id="PF00873">
    <property type="entry name" value="ACR_tran"/>
    <property type="match status" value="1"/>
</dbReference>
<dbReference type="PANTHER" id="PTHR32063">
    <property type="match status" value="1"/>
</dbReference>
<comment type="caution">
    <text evidence="2">The sequence shown here is derived from an EMBL/GenBank/DDBJ whole genome shotgun (WGS) entry which is preliminary data.</text>
</comment>
<protein>
    <submittedName>
        <fullName evidence="2">Uncharacterized protein</fullName>
    </submittedName>
</protein>
<proteinExistence type="predicted"/>
<dbReference type="GO" id="GO:0005886">
    <property type="term" value="C:plasma membrane"/>
    <property type="evidence" value="ECO:0007669"/>
    <property type="project" value="TreeGrafter"/>
</dbReference>
<dbReference type="AlphaFoldDB" id="A0A699RI06"/>
<dbReference type="GO" id="GO:0042910">
    <property type="term" value="F:xenobiotic transmembrane transporter activity"/>
    <property type="evidence" value="ECO:0007669"/>
    <property type="project" value="TreeGrafter"/>
</dbReference>
<name>A0A699RI06_TANCI</name>
<dbReference type="EMBL" id="BKCJ011107906">
    <property type="protein sequence ID" value="GFC86959.1"/>
    <property type="molecule type" value="Genomic_DNA"/>
</dbReference>
<dbReference type="Gene3D" id="1.20.1640.10">
    <property type="entry name" value="Multidrug efflux transporter AcrB transmembrane domain"/>
    <property type="match status" value="1"/>
</dbReference>
<reference evidence="2" key="1">
    <citation type="journal article" date="2019" name="Sci. Rep.">
        <title>Draft genome of Tanacetum cinerariifolium, the natural source of mosquito coil.</title>
        <authorList>
            <person name="Yamashiro T."/>
            <person name="Shiraishi A."/>
            <person name="Satake H."/>
            <person name="Nakayama K."/>
        </authorList>
    </citation>
    <scope>NUCLEOTIDE SEQUENCE</scope>
</reference>
<dbReference type="InterPro" id="IPR001036">
    <property type="entry name" value="Acrflvin-R"/>
</dbReference>
<evidence type="ECO:0000313" key="2">
    <source>
        <dbReference type="EMBL" id="GFC86959.1"/>
    </source>
</evidence>
<keyword evidence="1" id="KW-0812">Transmembrane</keyword>
<feature type="transmembrane region" description="Helical" evidence="1">
    <location>
        <begin position="30"/>
        <end position="53"/>
    </location>
</feature>
<gene>
    <name evidence="2" type="ORF">Tci_858929</name>
</gene>
<accession>A0A699RI06</accession>
<keyword evidence="1" id="KW-0472">Membrane</keyword>
<sequence>MTSIAMIAGMLPMASGLGESGEQTAPLGRAVIGGLLASTVAALFILPVVFAAVQRKTSFVSVSLDPDDVESATYDGATVQEPELVAH</sequence>
<dbReference type="PANTHER" id="PTHR32063:SF8">
    <property type="entry name" value="CATION EFFLUX PROTEIN"/>
    <property type="match status" value="1"/>
</dbReference>
<evidence type="ECO:0000256" key="1">
    <source>
        <dbReference type="SAM" id="Phobius"/>
    </source>
</evidence>
<keyword evidence="1" id="KW-1133">Transmembrane helix</keyword>
<dbReference type="SUPFAM" id="SSF82866">
    <property type="entry name" value="Multidrug efflux transporter AcrB transmembrane domain"/>
    <property type="match status" value="1"/>
</dbReference>